<feature type="region of interest" description="Disordered" evidence="5">
    <location>
        <begin position="34"/>
        <end position="58"/>
    </location>
</feature>
<dbReference type="PANTHER" id="PTHR43400">
    <property type="entry name" value="FUMARATE REDUCTASE"/>
    <property type="match status" value="1"/>
</dbReference>
<feature type="signal peptide" evidence="6">
    <location>
        <begin position="1"/>
        <end position="23"/>
    </location>
</feature>
<dbReference type="InterPro" id="IPR036188">
    <property type="entry name" value="FAD/NAD-bd_sf"/>
</dbReference>
<evidence type="ECO:0000259" key="7">
    <source>
        <dbReference type="Pfam" id="PF00890"/>
    </source>
</evidence>
<dbReference type="GO" id="GO:0033765">
    <property type="term" value="F:steroid dehydrogenase activity, acting on the CH-CH group of donors"/>
    <property type="evidence" value="ECO:0007669"/>
    <property type="project" value="UniProtKB-ARBA"/>
</dbReference>
<evidence type="ECO:0000256" key="6">
    <source>
        <dbReference type="SAM" id="SignalP"/>
    </source>
</evidence>
<dbReference type="OrthoDB" id="3197124at2"/>
<evidence type="ECO:0000256" key="1">
    <source>
        <dbReference type="ARBA" id="ARBA00001974"/>
    </source>
</evidence>
<dbReference type="RefSeq" id="WP_039689649.1">
    <property type="nucleotide sequence ID" value="NZ_CP009302.1"/>
</dbReference>
<feature type="domain" description="FAD-dependent oxidoreductase 2 FAD-binding" evidence="7">
    <location>
        <begin position="66"/>
        <end position="523"/>
    </location>
</feature>
<dbReference type="GO" id="GO:0008202">
    <property type="term" value="P:steroid metabolic process"/>
    <property type="evidence" value="ECO:0007669"/>
    <property type="project" value="UniProtKB-ARBA"/>
</dbReference>
<keyword evidence="4" id="KW-0560">Oxidoreductase</keyword>
<proteinExistence type="predicted"/>
<feature type="chain" id="PRO_5038915389" evidence="6">
    <location>
        <begin position="24"/>
        <end position="553"/>
    </location>
</feature>
<comment type="cofactor">
    <cofactor evidence="1">
        <name>FAD</name>
        <dbReference type="ChEBI" id="CHEBI:57692"/>
    </cofactor>
</comment>
<keyword evidence="3" id="KW-0274">FAD</keyword>
<dbReference type="EMBL" id="CP009302">
    <property type="protein sequence ID" value="AJC12384.1"/>
    <property type="molecule type" value="Genomic_DNA"/>
</dbReference>
<dbReference type="Gene3D" id="3.90.700.10">
    <property type="entry name" value="Succinate dehydrogenase/fumarate reductase flavoprotein, catalytic domain"/>
    <property type="match status" value="1"/>
</dbReference>
<reference evidence="9" key="1">
    <citation type="submission" date="2014-08" db="EMBL/GenBank/DDBJ databases">
        <title>Coriobacteriaceae sp. complete genome.</title>
        <authorList>
            <person name="Looft T."/>
            <person name="Bayles D.O."/>
            <person name="Stanton T.B."/>
        </authorList>
    </citation>
    <scope>NUCLEOTIDE SEQUENCE [LARGE SCALE GENOMIC DNA]</scope>
    <source>
        <strain evidence="9">68-1-3</strain>
    </source>
</reference>
<dbReference type="InterPro" id="IPR050315">
    <property type="entry name" value="FAD-oxidoreductase_2"/>
</dbReference>
<gene>
    <name evidence="8" type="ORF">JI75_06660</name>
</gene>
<dbReference type="AlphaFoldDB" id="A0A0A8B4V0"/>
<dbReference type="STRING" id="1531429.JI75_06660"/>
<evidence type="ECO:0000256" key="4">
    <source>
        <dbReference type="ARBA" id="ARBA00023002"/>
    </source>
</evidence>
<keyword evidence="9" id="KW-1185">Reference proteome</keyword>
<dbReference type="InterPro" id="IPR006311">
    <property type="entry name" value="TAT_signal"/>
</dbReference>
<evidence type="ECO:0000256" key="2">
    <source>
        <dbReference type="ARBA" id="ARBA00022630"/>
    </source>
</evidence>
<organism evidence="8 9">
    <name type="scientific">Berryella intestinalis</name>
    <dbReference type="NCBI Taxonomy" id="1531429"/>
    <lineage>
        <taxon>Bacteria</taxon>
        <taxon>Bacillati</taxon>
        <taxon>Actinomycetota</taxon>
        <taxon>Coriobacteriia</taxon>
        <taxon>Eggerthellales</taxon>
        <taxon>Eggerthellaceae</taxon>
        <taxon>Berryella</taxon>
    </lineage>
</organism>
<dbReference type="Gene3D" id="3.50.50.60">
    <property type="entry name" value="FAD/NAD(P)-binding domain"/>
    <property type="match status" value="1"/>
</dbReference>
<accession>A0A0A8B4V0</accession>
<dbReference type="InterPro" id="IPR003953">
    <property type="entry name" value="FAD-dep_OxRdtase_2_FAD-bd"/>
</dbReference>
<protein>
    <submittedName>
        <fullName evidence="8">Fumarate reductase</fullName>
    </submittedName>
</protein>
<dbReference type="SUPFAM" id="SSF56425">
    <property type="entry name" value="Succinate dehydrogenase/fumarate reductase flavoprotein, catalytic domain"/>
    <property type="match status" value="1"/>
</dbReference>
<evidence type="ECO:0000256" key="3">
    <source>
        <dbReference type="ARBA" id="ARBA00022827"/>
    </source>
</evidence>
<evidence type="ECO:0000313" key="9">
    <source>
        <dbReference type="Proteomes" id="UP000031121"/>
    </source>
</evidence>
<dbReference type="Proteomes" id="UP000031121">
    <property type="component" value="Chromosome"/>
</dbReference>
<dbReference type="InterPro" id="IPR027477">
    <property type="entry name" value="Succ_DH/fumarate_Rdtase_cat_sf"/>
</dbReference>
<keyword evidence="6" id="KW-0732">Signal</keyword>
<dbReference type="PRINTS" id="PR00411">
    <property type="entry name" value="PNDRDTASEI"/>
</dbReference>
<reference evidence="8 9" key="2">
    <citation type="journal article" date="2015" name="Genome Announc.">
        <title>Complete Genome Sequence of Coriobacteriaceae Strain 68-1-3, a Novel Mucus-Degrading Isolate from the Swine Intestinal Tract.</title>
        <authorList>
            <person name="Looft T."/>
            <person name="Bayles D.O."/>
            <person name="Alt D.P."/>
            <person name="Stanton T.B."/>
        </authorList>
    </citation>
    <scope>NUCLEOTIDE SEQUENCE [LARGE SCALE GENOMIC DNA]</scope>
    <source>
        <strain evidence="8 9">68-1-3</strain>
    </source>
</reference>
<dbReference type="PANTHER" id="PTHR43400:SF10">
    <property type="entry name" value="3-OXOSTEROID 1-DEHYDROGENASE"/>
    <property type="match status" value="1"/>
</dbReference>
<dbReference type="PROSITE" id="PS51318">
    <property type="entry name" value="TAT"/>
    <property type="match status" value="1"/>
</dbReference>
<evidence type="ECO:0000256" key="5">
    <source>
        <dbReference type="SAM" id="MobiDB-lite"/>
    </source>
</evidence>
<name>A0A0A8B4V0_9ACTN</name>
<dbReference type="PROSITE" id="PS51257">
    <property type="entry name" value="PROKAR_LIPOPROTEIN"/>
    <property type="match status" value="1"/>
</dbReference>
<dbReference type="HOGENOM" id="CLU_011398_4_3_11"/>
<keyword evidence="2" id="KW-0285">Flavoprotein</keyword>
<dbReference type="SUPFAM" id="SSF51905">
    <property type="entry name" value="FAD/NAD(P)-binding domain"/>
    <property type="match status" value="1"/>
</dbReference>
<sequence>MAYEGRGLTRRGFIGLGSAAVLAAGAAGLAGCAPQSRKESKASDKTAQADSGAVAKESADETRQTDIVIVGAGGAGMWAAVEAVDAGKGVIVVEKGQNVGVSNGSIAGGPFMVQSQLQKDAGITLTVNEAVEHIMDYAHWATNAPAIRAAVELSGDTIDRFTRDFGVATGLRPDNYGAGHASVRANFQSDPKDSKTQAKGEDRMGPLQAHIEGKGGEFLFGATGKALLLDNGAVKGVQCEVDGKVVNIEAKQTIVCTGGFLGNAEKMQEHFGTHVNPLGNILSVGEGIDMVKAAGGQLSTQWGIAGNEFTGSNQNANGVWNRKSAAFTIGIYGTLLVNNQGRRFSNEGRFANLPLALGGAISLLGGQYYAIVDQKYVDGLASGVDAWTLCGSDEVNWRTGSMTLKGKPLENVQEEMDKAVAEGWAFKADTVEALAEAIGAPDLTKTLDEYNGYCAAGEDGQFMKPACFLQPVAEGPFYALQYEPSAWVTIGGIRTNDHLQAIDAKGLPIEGLFVAGADNGTLMSAPYCDYEGYSLMCAYSGGRLAGKYAAAAI</sequence>
<evidence type="ECO:0000313" key="8">
    <source>
        <dbReference type="EMBL" id="AJC12384.1"/>
    </source>
</evidence>
<dbReference type="Pfam" id="PF00890">
    <property type="entry name" value="FAD_binding_2"/>
    <property type="match status" value="1"/>
</dbReference>
<dbReference type="KEGG" id="cbac:JI75_06660"/>